<dbReference type="GeneID" id="108557219"/>
<evidence type="ECO:0000313" key="8">
    <source>
        <dbReference type="RefSeq" id="XP_017769152.1"/>
    </source>
</evidence>
<feature type="region of interest" description="Disordered" evidence="5">
    <location>
        <begin position="1"/>
        <end position="110"/>
    </location>
</feature>
<dbReference type="SUPFAM" id="SSF50044">
    <property type="entry name" value="SH3-domain"/>
    <property type="match status" value="2"/>
</dbReference>
<proteinExistence type="predicted"/>
<dbReference type="Pfam" id="PF00018">
    <property type="entry name" value="SH3_1"/>
    <property type="match status" value="2"/>
</dbReference>
<keyword evidence="7" id="KW-1185">Reference proteome</keyword>
<dbReference type="RefSeq" id="XP_017769152.1">
    <property type="nucleotide sequence ID" value="XM_017913663.1"/>
</dbReference>
<evidence type="ECO:0000256" key="5">
    <source>
        <dbReference type="SAM" id="MobiDB-lite"/>
    </source>
</evidence>
<sequence>MSTIKFPSRPAPSIEEARQKNLNNNSKIKNTKEKKKAPPRPPPPDLAKVKSRSAWTLDTDNTISLIEWSPPSSPKNKSHAFAGSVSSSFSSSTSSLASSKKSYDEPVNQNTWNNNTPFPFPAYNLQGKQTQPQVKVIPTIIRAQGSKGCRASSPSEASSSRGVSPLLNSSPPMPNIPPPSPPKEISEFVSPFGIALFNYTSTQNEDLSFETNDIVYILRKVNDEWLYGRVDDREGMFPANFVDVQVPLEDEYVTALYEFRTQIEGDLEFIPGQRIKILKRISDDWLMGESQGMVGQFPSNFVDNVPPNI</sequence>
<dbReference type="PRINTS" id="PR00499">
    <property type="entry name" value="P67PHOX"/>
</dbReference>
<feature type="region of interest" description="Disordered" evidence="5">
    <location>
        <begin position="145"/>
        <end position="180"/>
    </location>
</feature>
<evidence type="ECO:0000256" key="2">
    <source>
        <dbReference type="ARBA" id="ARBA00022443"/>
    </source>
</evidence>
<feature type="compositionally biased region" description="Low complexity" evidence="5">
    <location>
        <begin position="79"/>
        <end position="110"/>
    </location>
</feature>
<feature type="compositionally biased region" description="Pro residues" evidence="5">
    <location>
        <begin position="171"/>
        <end position="180"/>
    </location>
</feature>
<accession>A0ABM1M3K2</accession>
<keyword evidence="2 4" id="KW-0728">SH3 domain</keyword>
<dbReference type="InterPro" id="IPR036028">
    <property type="entry name" value="SH3-like_dom_sf"/>
</dbReference>
<evidence type="ECO:0000313" key="7">
    <source>
        <dbReference type="Proteomes" id="UP000695000"/>
    </source>
</evidence>
<organism evidence="7 8">
    <name type="scientific">Nicrophorus vespilloides</name>
    <name type="common">Boreal carrion beetle</name>
    <dbReference type="NCBI Taxonomy" id="110193"/>
    <lineage>
        <taxon>Eukaryota</taxon>
        <taxon>Metazoa</taxon>
        <taxon>Ecdysozoa</taxon>
        <taxon>Arthropoda</taxon>
        <taxon>Hexapoda</taxon>
        <taxon>Insecta</taxon>
        <taxon>Pterygota</taxon>
        <taxon>Neoptera</taxon>
        <taxon>Endopterygota</taxon>
        <taxon>Coleoptera</taxon>
        <taxon>Polyphaga</taxon>
        <taxon>Staphyliniformia</taxon>
        <taxon>Silphidae</taxon>
        <taxon>Nicrophorinae</taxon>
        <taxon>Nicrophorus</taxon>
    </lineage>
</organism>
<evidence type="ECO:0000256" key="4">
    <source>
        <dbReference type="PROSITE-ProRule" id="PRU00192"/>
    </source>
</evidence>
<comment type="subcellular location">
    <subcellularLocation>
        <location evidence="1">Cytoplasm</location>
    </subcellularLocation>
</comment>
<protein>
    <submittedName>
        <fullName evidence="8">SH3 domain-containing protein 19</fullName>
    </submittedName>
</protein>
<reference evidence="8" key="1">
    <citation type="submission" date="2025-08" db="UniProtKB">
        <authorList>
            <consortium name="RefSeq"/>
        </authorList>
    </citation>
    <scope>IDENTIFICATION</scope>
    <source>
        <tissue evidence="8">Whole Larva</tissue>
    </source>
</reference>
<dbReference type="Proteomes" id="UP000695000">
    <property type="component" value="Unplaced"/>
</dbReference>
<keyword evidence="3" id="KW-0963">Cytoplasm</keyword>
<dbReference type="PRINTS" id="PR00452">
    <property type="entry name" value="SH3DOMAIN"/>
</dbReference>
<feature type="domain" description="SH3" evidence="6">
    <location>
        <begin position="248"/>
        <end position="307"/>
    </location>
</feature>
<feature type="compositionally biased region" description="Low complexity" evidence="5">
    <location>
        <begin position="152"/>
        <end position="170"/>
    </location>
</feature>
<dbReference type="PANTHER" id="PTHR47174">
    <property type="entry name" value="BRIDGING INTEGRATOR 3"/>
    <property type="match status" value="1"/>
</dbReference>
<evidence type="ECO:0000256" key="1">
    <source>
        <dbReference type="ARBA" id="ARBA00004496"/>
    </source>
</evidence>
<dbReference type="CDD" id="cd00174">
    <property type="entry name" value="SH3"/>
    <property type="match status" value="2"/>
</dbReference>
<gene>
    <name evidence="8" type="primary">LOC108557219</name>
</gene>
<dbReference type="SMART" id="SM00326">
    <property type="entry name" value="SH3"/>
    <property type="match status" value="2"/>
</dbReference>
<evidence type="ECO:0000259" key="6">
    <source>
        <dbReference type="PROSITE" id="PS50002"/>
    </source>
</evidence>
<dbReference type="InterPro" id="IPR001452">
    <property type="entry name" value="SH3_domain"/>
</dbReference>
<dbReference type="Gene3D" id="2.30.30.40">
    <property type="entry name" value="SH3 Domains"/>
    <property type="match status" value="2"/>
</dbReference>
<evidence type="ECO:0000256" key="3">
    <source>
        <dbReference type="ARBA" id="ARBA00022490"/>
    </source>
</evidence>
<feature type="compositionally biased region" description="Polar residues" evidence="5">
    <location>
        <begin position="53"/>
        <end position="64"/>
    </location>
</feature>
<feature type="domain" description="SH3" evidence="6">
    <location>
        <begin position="188"/>
        <end position="247"/>
    </location>
</feature>
<dbReference type="PANTHER" id="PTHR47174:SF3">
    <property type="entry name" value="BRIDGING INTEGRATOR 3"/>
    <property type="match status" value="1"/>
</dbReference>
<dbReference type="PROSITE" id="PS50002">
    <property type="entry name" value="SH3"/>
    <property type="match status" value="2"/>
</dbReference>
<dbReference type="InterPro" id="IPR046982">
    <property type="entry name" value="BIN3/RVS161-like"/>
</dbReference>
<name>A0ABM1M3K2_NICVS</name>